<dbReference type="InterPro" id="IPR013783">
    <property type="entry name" value="Ig-like_fold"/>
</dbReference>
<evidence type="ECO:0000259" key="3">
    <source>
        <dbReference type="PROSITE" id="PS51272"/>
    </source>
</evidence>
<dbReference type="InterPro" id="IPR001119">
    <property type="entry name" value="SLH_dom"/>
</dbReference>
<dbReference type="InterPro" id="IPR036116">
    <property type="entry name" value="FN3_sf"/>
</dbReference>
<keyword evidence="1" id="KW-0677">Repeat</keyword>
<keyword evidence="5" id="KW-1185">Reference proteome</keyword>
<organism evidence="4 5">
    <name type="scientific">Heliorestis acidaminivorans</name>
    <dbReference type="NCBI Taxonomy" id="553427"/>
    <lineage>
        <taxon>Bacteria</taxon>
        <taxon>Bacillati</taxon>
        <taxon>Bacillota</taxon>
        <taxon>Clostridia</taxon>
        <taxon>Eubacteriales</taxon>
        <taxon>Heliobacteriaceae</taxon>
        <taxon>Heliorestis</taxon>
    </lineage>
</organism>
<dbReference type="PANTHER" id="PTHR43308:SF5">
    <property type="entry name" value="S-LAYER PROTEIN _ PEPTIDOGLYCAN ENDO-BETA-N-ACETYLGLUCOSAMINIDASE"/>
    <property type="match status" value="1"/>
</dbReference>
<proteinExistence type="predicted"/>
<feature type="domain" description="SLH" evidence="3">
    <location>
        <begin position="663"/>
        <end position="720"/>
    </location>
</feature>
<sequence>MFHFITSYRKALALSLALFFLFAFQLSIPITNKSKTLQNIANKALSVAEATYTYNVGTPTVTVTGPNVVRIEWFYSGDTVQEFRVLNLRGGTEQVLFTQAYTGTNKKYARVTTLGDNTYDIAIAAILPDNSQKRSGTKTVTISELAIPINFRGEAQGTREILWQWDSFAYGASGYKIYDHRGDLVGRVTDPNKTSFLETGLQPDTYYTRYVRAYKAGVSGNEYRESNRSNSAEVRTDYRDEGRSSGSTTDRSRIAEAIDNALNHSVSSSDVVVVRRSDADDRWNFNIRTNINRYVAFTYDALQGYDDGSVRVSTTDIELQIPARWLRRGDSSGGTVVALREYIDNTSAPAGKARIGTAYELDLIRYSDYSRNGYTVNSFSSDDPVHITFYYDYWHVSNPASLKIYKQEGNTWRELPSTVNTANRSVHSRVTSFGRFALFETPTGNPALYPGSSLTPGSGSYGYPGFAPHTPTPAGYPPGFGPGYGAGYNDPNYQYNPANYGSYYGYHQGFSPGAPQAYYPGGPSYSGNPYAGAAQAPFIDTVGHWARPQIEALAFRGLVNGTAPRIFEPDKKTTRAEFITLLANSLNLGGGYSMPGAPPFRDVRADEWYAGPLQRALQAGIVTEQGPNFRPHEAITRQEMAAWAGRAVVGRINFANQSSTITPEYLNDWNQVRSDLRPDIANAIRAGLIQGRPNNTFDPHNHTTRAEASVIILNYIEKIR</sequence>
<dbReference type="RefSeq" id="WP_151618767.1">
    <property type="nucleotide sequence ID" value="NZ_WBXO01000002.1"/>
</dbReference>
<comment type="caution">
    <text evidence="4">The sequence shown here is derived from an EMBL/GenBank/DDBJ whole genome shotgun (WGS) entry which is preliminary data.</text>
</comment>
<dbReference type="PANTHER" id="PTHR43308">
    <property type="entry name" value="OUTER MEMBRANE PROTEIN ALPHA-RELATED"/>
    <property type="match status" value="1"/>
</dbReference>
<name>A0A6I0F531_9FIRM</name>
<feature type="compositionally biased region" description="Basic and acidic residues" evidence="2">
    <location>
        <begin position="234"/>
        <end position="243"/>
    </location>
</feature>
<reference evidence="4 5" key="1">
    <citation type="submission" date="2019-10" db="EMBL/GenBank/DDBJ databases">
        <title>Whole-genome sequence of the extremophile Heliorestis acidaminivorans DSM 24790.</title>
        <authorList>
            <person name="Kyndt J.A."/>
            <person name="Meyer T.E."/>
        </authorList>
    </citation>
    <scope>NUCLEOTIDE SEQUENCE [LARGE SCALE GENOMIC DNA]</scope>
    <source>
        <strain evidence="4 5">DSM 24790</strain>
    </source>
</reference>
<dbReference type="EMBL" id="WBXO01000002">
    <property type="protein sequence ID" value="KAB2953787.1"/>
    <property type="molecule type" value="Genomic_DNA"/>
</dbReference>
<evidence type="ECO:0000313" key="4">
    <source>
        <dbReference type="EMBL" id="KAB2953787.1"/>
    </source>
</evidence>
<dbReference type="CDD" id="cd00063">
    <property type="entry name" value="FN3"/>
    <property type="match status" value="1"/>
</dbReference>
<dbReference type="Gene3D" id="2.60.40.10">
    <property type="entry name" value="Immunoglobulins"/>
    <property type="match status" value="1"/>
</dbReference>
<protein>
    <recommendedName>
        <fullName evidence="3">SLH domain-containing protein</fullName>
    </recommendedName>
</protein>
<dbReference type="PROSITE" id="PS51272">
    <property type="entry name" value="SLH"/>
    <property type="match status" value="3"/>
</dbReference>
<evidence type="ECO:0000256" key="1">
    <source>
        <dbReference type="ARBA" id="ARBA00022737"/>
    </source>
</evidence>
<gene>
    <name evidence="4" type="ORF">F9B85_03995</name>
</gene>
<evidence type="ECO:0000313" key="5">
    <source>
        <dbReference type="Proteomes" id="UP000468766"/>
    </source>
</evidence>
<dbReference type="Proteomes" id="UP000468766">
    <property type="component" value="Unassembled WGS sequence"/>
</dbReference>
<feature type="domain" description="SLH" evidence="3">
    <location>
        <begin position="597"/>
        <end position="658"/>
    </location>
</feature>
<dbReference type="InterPro" id="IPR003961">
    <property type="entry name" value="FN3_dom"/>
</dbReference>
<dbReference type="Pfam" id="PF00395">
    <property type="entry name" value="SLH"/>
    <property type="match status" value="3"/>
</dbReference>
<dbReference type="InterPro" id="IPR051465">
    <property type="entry name" value="Cell_Envelope_Struct_Comp"/>
</dbReference>
<evidence type="ECO:0000256" key="2">
    <source>
        <dbReference type="SAM" id="MobiDB-lite"/>
    </source>
</evidence>
<feature type="region of interest" description="Disordered" evidence="2">
    <location>
        <begin position="221"/>
        <end position="252"/>
    </location>
</feature>
<feature type="domain" description="SLH" evidence="3">
    <location>
        <begin position="533"/>
        <end position="596"/>
    </location>
</feature>
<dbReference type="OrthoDB" id="467434at2"/>
<accession>A0A6I0F531</accession>
<dbReference type="AlphaFoldDB" id="A0A6I0F531"/>
<dbReference type="SUPFAM" id="SSF49265">
    <property type="entry name" value="Fibronectin type III"/>
    <property type="match status" value="1"/>
</dbReference>